<comment type="caution">
    <text evidence="6">The sequence shown here is derived from an EMBL/GenBank/DDBJ whole genome shotgun (WGS) entry which is preliminary data.</text>
</comment>
<keyword evidence="2" id="KW-0805">Transcription regulation</keyword>
<keyword evidence="7" id="KW-1185">Reference proteome</keyword>
<name>A0ABP8W4Q9_9MICO</name>
<evidence type="ECO:0000259" key="5">
    <source>
        <dbReference type="PROSITE" id="PS50931"/>
    </source>
</evidence>
<evidence type="ECO:0000256" key="2">
    <source>
        <dbReference type="ARBA" id="ARBA00023015"/>
    </source>
</evidence>
<dbReference type="PANTHER" id="PTHR30346">
    <property type="entry name" value="TRANSCRIPTIONAL DUAL REGULATOR HCAR-RELATED"/>
    <property type="match status" value="1"/>
</dbReference>
<gene>
    <name evidence="6" type="ORF">GCM10025780_27590</name>
</gene>
<accession>A0ABP8W4Q9</accession>
<dbReference type="SUPFAM" id="SSF53850">
    <property type="entry name" value="Periplasmic binding protein-like II"/>
    <property type="match status" value="1"/>
</dbReference>
<protein>
    <submittedName>
        <fullName evidence="6">LysR family transcriptional regulator</fullName>
    </submittedName>
</protein>
<comment type="similarity">
    <text evidence="1">Belongs to the LysR transcriptional regulatory family.</text>
</comment>
<dbReference type="Gene3D" id="1.10.10.10">
    <property type="entry name" value="Winged helix-like DNA-binding domain superfamily/Winged helix DNA-binding domain"/>
    <property type="match status" value="1"/>
</dbReference>
<dbReference type="InterPro" id="IPR036388">
    <property type="entry name" value="WH-like_DNA-bd_sf"/>
</dbReference>
<proteinExistence type="inferred from homology"/>
<dbReference type="SUPFAM" id="SSF46785">
    <property type="entry name" value="Winged helix' DNA-binding domain"/>
    <property type="match status" value="1"/>
</dbReference>
<sequence>MLDLRRLEILHRFASLGSISAVAADMGYSPSAISQSLATLEKEVGIALLERTAQRANLTDAGRVLVGHAGPILDAVEAAQSEMLARAGTVAGRVDLSTIPGLAVTVAPFLAEVQRVHPALTVVAHEIDSTQAAAAVLDGRSDLAIVDDWNQETTEVASGLDVHLLRREPVVLAVPAGHELASRRSPVTVAVLRRLLETDTLLCAPLGQLSRTATDERLRSIGAAPVQRWEFEGLQVLASLVAAASGVALLPLTIADAEPGVVALELVPRMHRRVLAATRNTIRHDPAIQACLDASRRAFEPRDG</sequence>
<dbReference type="Pfam" id="PF03466">
    <property type="entry name" value="LysR_substrate"/>
    <property type="match status" value="1"/>
</dbReference>
<dbReference type="InterPro" id="IPR036390">
    <property type="entry name" value="WH_DNA-bd_sf"/>
</dbReference>
<keyword evidence="3" id="KW-0238">DNA-binding</keyword>
<dbReference type="RefSeq" id="WP_345376487.1">
    <property type="nucleotide sequence ID" value="NZ_BAABLM010000005.1"/>
</dbReference>
<dbReference type="Gene3D" id="3.40.190.290">
    <property type="match status" value="1"/>
</dbReference>
<keyword evidence="4" id="KW-0804">Transcription</keyword>
<evidence type="ECO:0000256" key="3">
    <source>
        <dbReference type="ARBA" id="ARBA00023125"/>
    </source>
</evidence>
<feature type="domain" description="HTH lysR-type" evidence="5">
    <location>
        <begin position="2"/>
        <end position="59"/>
    </location>
</feature>
<dbReference type="InterPro" id="IPR005119">
    <property type="entry name" value="LysR_subst-bd"/>
</dbReference>
<evidence type="ECO:0000313" key="7">
    <source>
        <dbReference type="Proteomes" id="UP001501295"/>
    </source>
</evidence>
<evidence type="ECO:0000256" key="1">
    <source>
        <dbReference type="ARBA" id="ARBA00009437"/>
    </source>
</evidence>
<evidence type="ECO:0000256" key="4">
    <source>
        <dbReference type="ARBA" id="ARBA00023163"/>
    </source>
</evidence>
<dbReference type="PROSITE" id="PS50931">
    <property type="entry name" value="HTH_LYSR"/>
    <property type="match status" value="1"/>
</dbReference>
<dbReference type="InterPro" id="IPR000847">
    <property type="entry name" value="LysR_HTH_N"/>
</dbReference>
<evidence type="ECO:0000313" key="6">
    <source>
        <dbReference type="EMBL" id="GAA4680785.1"/>
    </source>
</evidence>
<dbReference type="Proteomes" id="UP001501295">
    <property type="component" value="Unassembled WGS sequence"/>
</dbReference>
<dbReference type="EMBL" id="BAABLM010000005">
    <property type="protein sequence ID" value="GAA4680785.1"/>
    <property type="molecule type" value="Genomic_DNA"/>
</dbReference>
<reference evidence="7" key="1">
    <citation type="journal article" date="2019" name="Int. J. Syst. Evol. Microbiol.">
        <title>The Global Catalogue of Microorganisms (GCM) 10K type strain sequencing project: providing services to taxonomists for standard genome sequencing and annotation.</title>
        <authorList>
            <consortium name="The Broad Institute Genomics Platform"/>
            <consortium name="The Broad Institute Genome Sequencing Center for Infectious Disease"/>
            <person name="Wu L."/>
            <person name="Ma J."/>
        </authorList>
    </citation>
    <scope>NUCLEOTIDE SEQUENCE [LARGE SCALE GENOMIC DNA]</scope>
    <source>
        <strain evidence="7">JCM 18956</strain>
    </source>
</reference>
<dbReference type="Pfam" id="PF00126">
    <property type="entry name" value="HTH_1"/>
    <property type="match status" value="1"/>
</dbReference>
<dbReference type="PANTHER" id="PTHR30346:SF29">
    <property type="entry name" value="LYSR SUBSTRATE-BINDING"/>
    <property type="match status" value="1"/>
</dbReference>
<organism evidence="6 7">
    <name type="scientific">Frondihabitans cladoniiphilus</name>
    <dbReference type="NCBI Taxonomy" id="715785"/>
    <lineage>
        <taxon>Bacteria</taxon>
        <taxon>Bacillati</taxon>
        <taxon>Actinomycetota</taxon>
        <taxon>Actinomycetes</taxon>
        <taxon>Micrococcales</taxon>
        <taxon>Microbacteriaceae</taxon>
        <taxon>Frondihabitans</taxon>
    </lineage>
</organism>